<proteinExistence type="predicted"/>
<name>A0A4V3CQJ4_NOCIG</name>
<evidence type="ECO:0000313" key="1">
    <source>
        <dbReference type="EMBL" id="TDP42469.1"/>
    </source>
</evidence>
<evidence type="ECO:0000313" key="2">
    <source>
        <dbReference type="Proteomes" id="UP000295087"/>
    </source>
</evidence>
<accession>A0A4V3CQJ4</accession>
<dbReference type="AlphaFoldDB" id="A0A4V3CQJ4"/>
<dbReference type="Proteomes" id="UP000295087">
    <property type="component" value="Unassembled WGS sequence"/>
</dbReference>
<comment type="caution">
    <text evidence="1">The sequence shown here is derived from an EMBL/GenBank/DDBJ whole genome shotgun (WGS) entry which is preliminary data.</text>
</comment>
<organism evidence="1 2">
    <name type="scientific">Nocardia ignorata</name>
    <dbReference type="NCBI Taxonomy" id="145285"/>
    <lineage>
        <taxon>Bacteria</taxon>
        <taxon>Bacillati</taxon>
        <taxon>Actinomycetota</taxon>
        <taxon>Actinomycetes</taxon>
        <taxon>Mycobacteriales</taxon>
        <taxon>Nocardiaceae</taxon>
        <taxon>Nocardia</taxon>
    </lineage>
</organism>
<reference evidence="1 2" key="1">
    <citation type="submission" date="2019-03" db="EMBL/GenBank/DDBJ databases">
        <title>Genomic Encyclopedia of Type Strains, Phase IV (KMG-IV): sequencing the most valuable type-strain genomes for metagenomic binning, comparative biology and taxonomic classification.</title>
        <authorList>
            <person name="Goeker M."/>
        </authorList>
    </citation>
    <scope>NUCLEOTIDE SEQUENCE [LARGE SCALE GENOMIC DNA]</scope>
    <source>
        <strain evidence="1 2">DSM 44496</strain>
    </source>
</reference>
<gene>
    <name evidence="1" type="ORF">DFR75_1011581</name>
</gene>
<keyword evidence="2" id="KW-1185">Reference proteome</keyword>
<sequence length="38" mass="3997">MVGGYRVAGPAEQRLVEHTYAIATQLGAMFLPAHIIGG</sequence>
<protein>
    <submittedName>
        <fullName evidence="1">Uncharacterized protein</fullName>
    </submittedName>
</protein>
<dbReference type="EMBL" id="SNXK01000001">
    <property type="protein sequence ID" value="TDP42469.1"/>
    <property type="molecule type" value="Genomic_DNA"/>
</dbReference>